<reference evidence="1 2" key="1">
    <citation type="submission" date="2024-01" db="EMBL/GenBank/DDBJ databases">
        <title>The genomes of 5 underutilized Papilionoideae crops provide insights into root nodulation and disease resistanc.</title>
        <authorList>
            <person name="Jiang F."/>
        </authorList>
    </citation>
    <scope>NUCLEOTIDE SEQUENCE [LARGE SCALE GENOMIC DNA]</scope>
    <source>
        <strain evidence="1">LVBAO_FW01</strain>
        <tissue evidence="1">Leaves</tissue>
    </source>
</reference>
<comment type="caution">
    <text evidence="1">The sequence shown here is derived from an EMBL/GenBank/DDBJ whole genome shotgun (WGS) entry which is preliminary data.</text>
</comment>
<evidence type="ECO:0000313" key="2">
    <source>
        <dbReference type="Proteomes" id="UP001367508"/>
    </source>
</evidence>
<dbReference type="Proteomes" id="UP001367508">
    <property type="component" value="Unassembled WGS sequence"/>
</dbReference>
<keyword evidence="2" id="KW-1185">Reference proteome</keyword>
<gene>
    <name evidence="1" type="ORF">VNO77_22703</name>
</gene>
<dbReference type="EMBL" id="JAYMYQ010000005">
    <property type="protein sequence ID" value="KAK7328591.1"/>
    <property type="molecule type" value="Genomic_DNA"/>
</dbReference>
<sequence length="278" mass="31546">MISALVGIYVIKWVMTAPDANPHNSLLCLNKPGRMSSLKWQHSQAVGSLHDYNRAPDSILAFCHFSQYPQFISIGPGHSSTLNLDVDHLVLWTNEQTLEGVTLRGWQFKAEHGCSCGFLLNKPTHFITISCTCEVISLIEGKGFVRQRRLTDHHDQNLHDQVEPCNCYNQKANKAIKTLSNKLILLSALLRAFVRHRGDPKGSQTMSMAIRYTSTTSRRFLVRILSSMGRYCICHMLEVRTLNMANMRDNSKNLQGLRVELKVDQKLRLPSLNVFSDH</sequence>
<proteinExistence type="predicted"/>
<name>A0AAN9L419_CANGL</name>
<organism evidence="1 2">
    <name type="scientific">Canavalia gladiata</name>
    <name type="common">Sword bean</name>
    <name type="synonym">Dolichos gladiatus</name>
    <dbReference type="NCBI Taxonomy" id="3824"/>
    <lineage>
        <taxon>Eukaryota</taxon>
        <taxon>Viridiplantae</taxon>
        <taxon>Streptophyta</taxon>
        <taxon>Embryophyta</taxon>
        <taxon>Tracheophyta</taxon>
        <taxon>Spermatophyta</taxon>
        <taxon>Magnoliopsida</taxon>
        <taxon>eudicotyledons</taxon>
        <taxon>Gunneridae</taxon>
        <taxon>Pentapetalae</taxon>
        <taxon>rosids</taxon>
        <taxon>fabids</taxon>
        <taxon>Fabales</taxon>
        <taxon>Fabaceae</taxon>
        <taxon>Papilionoideae</taxon>
        <taxon>50 kb inversion clade</taxon>
        <taxon>NPAAA clade</taxon>
        <taxon>indigoferoid/millettioid clade</taxon>
        <taxon>Phaseoleae</taxon>
        <taxon>Canavalia</taxon>
    </lineage>
</organism>
<evidence type="ECO:0000313" key="1">
    <source>
        <dbReference type="EMBL" id="KAK7328591.1"/>
    </source>
</evidence>
<dbReference type="AlphaFoldDB" id="A0AAN9L419"/>
<protein>
    <submittedName>
        <fullName evidence="1">Uncharacterized protein</fullName>
    </submittedName>
</protein>
<accession>A0AAN9L419</accession>